<dbReference type="GeneID" id="113518326"/>
<evidence type="ECO:0000256" key="2">
    <source>
        <dbReference type="SAM" id="SignalP"/>
    </source>
</evidence>
<dbReference type="KEGG" id="gmw:113518326"/>
<reference evidence="4" key="1">
    <citation type="submission" date="2025-08" db="UniProtKB">
        <authorList>
            <consortium name="RefSeq"/>
        </authorList>
    </citation>
    <scope>IDENTIFICATION</scope>
    <source>
        <tissue evidence="4">Whole larvae</tissue>
    </source>
</reference>
<feature type="chain" id="PRO_5027011315" evidence="2">
    <location>
        <begin position="19"/>
        <end position="112"/>
    </location>
</feature>
<feature type="region of interest" description="Disordered" evidence="1">
    <location>
        <begin position="81"/>
        <end position="101"/>
    </location>
</feature>
<evidence type="ECO:0000313" key="4">
    <source>
        <dbReference type="RefSeq" id="XP_026758992.1"/>
    </source>
</evidence>
<keyword evidence="3" id="KW-1185">Reference proteome</keyword>
<evidence type="ECO:0000256" key="1">
    <source>
        <dbReference type="SAM" id="MobiDB-lite"/>
    </source>
</evidence>
<feature type="signal peptide" evidence="2">
    <location>
        <begin position="1"/>
        <end position="18"/>
    </location>
</feature>
<organism evidence="3 4">
    <name type="scientific">Galleria mellonella</name>
    <name type="common">Greater wax moth</name>
    <dbReference type="NCBI Taxonomy" id="7137"/>
    <lineage>
        <taxon>Eukaryota</taxon>
        <taxon>Metazoa</taxon>
        <taxon>Ecdysozoa</taxon>
        <taxon>Arthropoda</taxon>
        <taxon>Hexapoda</taxon>
        <taxon>Insecta</taxon>
        <taxon>Pterygota</taxon>
        <taxon>Neoptera</taxon>
        <taxon>Endopterygota</taxon>
        <taxon>Lepidoptera</taxon>
        <taxon>Glossata</taxon>
        <taxon>Ditrysia</taxon>
        <taxon>Pyraloidea</taxon>
        <taxon>Pyralidae</taxon>
        <taxon>Galleriinae</taxon>
        <taxon>Galleria</taxon>
    </lineage>
</organism>
<protein>
    <submittedName>
        <fullName evidence="4">Uncharacterized protein LOC113518326</fullName>
    </submittedName>
</protein>
<gene>
    <name evidence="4" type="primary">LOC113518326</name>
</gene>
<keyword evidence="2" id="KW-0732">Signal</keyword>
<proteinExistence type="predicted"/>
<dbReference type="OrthoDB" id="6869788at2759"/>
<name>A0A6J1WTE6_GALME</name>
<dbReference type="RefSeq" id="XP_026758992.1">
    <property type="nucleotide sequence ID" value="XM_026903191.3"/>
</dbReference>
<feature type="compositionally biased region" description="Polar residues" evidence="1">
    <location>
        <begin position="81"/>
        <end position="90"/>
    </location>
</feature>
<accession>A0A6J1WTE6</accession>
<evidence type="ECO:0000313" key="3">
    <source>
        <dbReference type="Proteomes" id="UP001652740"/>
    </source>
</evidence>
<dbReference type="Proteomes" id="UP001652740">
    <property type="component" value="Unplaced"/>
</dbReference>
<sequence length="112" mass="11960">MSKIVLLLMFVAVAAVQGYPADDIASAAARGDWETVHKLLSASFDNKNIWKSVPSGSVKSLKPVGGGHVYGEAEYTFHSSSNVGGQTKEQSGGHKVINNDGKVSEYDFKPTF</sequence>
<dbReference type="AlphaFoldDB" id="A0A6J1WTE6"/>
<dbReference type="InParanoid" id="A0A6J1WTE6"/>